<accession>A0A232SGB2</accession>
<gene>
    <name evidence="1" type="ORF">A7D45_18625</name>
    <name evidence="2" type="ORF">EKD96_12805</name>
</gene>
<dbReference type="RefSeq" id="WP_001097009.1">
    <property type="nucleotide sequence ID" value="NZ_JAIZAU010000003.1"/>
</dbReference>
<protein>
    <submittedName>
        <fullName evidence="2">DUF2190 family protein</fullName>
    </submittedName>
</protein>
<evidence type="ECO:0000313" key="2">
    <source>
        <dbReference type="EMBL" id="RXL21383.1"/>
    </source>
</evidence>
<sequence length="108" mass="10872">MAKNFIQHGKTIEIANTGSGAILSGSPVMVGKVVAIAITDIPAGQTGDGFAEGVFLLPKLTTDAITIGEQVHIKDGKVQNDATGADLAGVAWEDATASSAIVAVKINA</sequence>
<dbReference type="EMBL" id="QWJL01000018">
    <property type="protein sequence ID" value="RIP25960.1"/>
    <property type="molecule type" value="Genomic_DNA"/>
</dbReference>
<evidence type="ECO:0000313" key="1">
    <source>
        <dbReference type="EMBL" id="RIP25960.1"/>
    </source>
</evidence>
<dbReference type="PIRSF" id="PIRSF030771">
    <property type="entry name" value="UCP030771"/>
    <property type="match status" value="1"/>
</dbReference>
<dbReference type="AlphaFoldDB" id="A0A232SGB2"/>
<proteinExistence type="predicted"/>
<dbReference type="Pfam" id="PF09956">
    <property type="entry name" value="Phage_cement_2"/>
    <property type="match status" value="1"/>
</dbReference>
<dbReference type="EMBL" id="SDIQ01000019">
    <property type="protein sequence ID" value="RXL21383.1"/>
    <property type="molecule type" value="Genomic_DNA"/>
</dbReference>
<dbReference type="Proteomes" id="UP000885256">
    <property type="component" value="Unassembled WGS sequence"/>
</dbReference>
<reference evidence="1" key="1">
    <citation type="submission" date="2018-08" db="EMBL/GenBank/DDBJ databases">
        <title>Whole genome sequencing of Salmonella enterica serotype newport.</title>
        <authorList>
            <person name="Bell R."/>
        </authorList>
    </citation>
    <scope>NUCLEOTIDE SEQUENCE [LARGE SCALE GENOMIC DNA]</scope>
    <source>
        <strain evidence="1">CFSAN048053</strain>
    </source>
</reference>
<dbReference type="InterPro" id="IPR011231">
    <property type="entry name" value="Phage_VT1-Sakai_H0018"/>
</dbReference>
<name>A0A232SGB2_SALER</name>
<organism evidence="2">
    <name type="scientific">Salmonella enterica</name>
    <name type="common">Salmonella choleraesuis</name>
    <dbReference type="NCBI Taxonomy" id="28901"/>
    <lineage>
        <taxon>Bacteria</taxon>
        <taxon>Pseudomonadati</taxon>
        <taxon>Pseudomonadota</taxon>
        <taxon>Gammaproteobacteria</taxon>
        <taxon>Enterobacterales</taxon>
        <taxon>Enterobacteriaceae</taxon>
        <taxon>Salmonella</taxon>
    </lineage>
</organism>
<dbReference type="Proteomes" id="UP000839536">
    <property type="component" value="Unassembled WGS sequence"/>
</dbReference>
<comment type="caution">
    <text evidence="2">The sequence shown here is derived from an EMBL/GenBank/DDBJ whole genome shotgun (WGS) entry which is preliminary data.</text>
</comment>
<reference evidence="2" key="2">
    <citation type="submission" date="2019-01" db="EMBL/GenBank/DDBJ databases">
        <title>Whole genome sequencing of Salmonella enterica.</title>
        <authorList>
            <person name="Cao G."/>
        </authorList>
    </citation>
    <scope>NUCLEOTIDE SEQUENCE [LARGE SCALE GENOMIC DNA]</scope>
    <source>
        <strain evidence="2">CFSAN074594</strain>
    </source>
</reference>